<evidence type="ECO:0000313" key="12">
    <source>
        <dbReference type="EMBL" id="VIP05510.1"/>
    </source>
</evidence>
<dbReference type="EMBL" id="LR593887">
    <property type="protein sequence ID" value="VTS08376.1"/>
    <property type="molecule type" value="Genomic_DNA"/>
</dbReference>
<dbReference type="Pfam" id="PF00664">
    <property type="entry name" value="ABC_membrane"/>
    <property type="match status" value="1"/>
</dbReference>
<name>A0A6C2YV74_9BACT</name>
<evidence type="ECO:0000256" key="8">
    <source>
        <dbReference type="ARBA" id="ARBA00023136"/>
    </source>
</evidence>
<evidence type="ECO:0000256" key="2">
    <source>
        <dbReference type="ARBA" id="ARBA00022448"/>
    </source>
</evidence>
<evidence type="ECO:0000256" key="6">
    <source>
        <dbReference type="ARBA" id="ARBA00022840"/>
    </source>
</evidence>
<evidence type="ECO:0000256" key="1">
    <source>
        <dbReference type="ARBA" id="ARBA00004651"/>
    </source>
</evidence>
<keyword evidence="4 9" id="KW-0812">Transmembrane</keyword>
<dbReference type="InterPro" id="IPR017871">
    <property type="entry name" value="ABC_transporter-like_CS"/>
</dbReference>
<dbReference type="GO" id="GO:0034040">
    <property type="term" value="F:ATPase-coupled lipid transmembrane transporter activity"/>
    <property type="evidence" value="ECO:0007669"/>
    <property type="project" value="TreeGrafter"/>
</dbReference>
<dbReference type="Pfam" id="PF00005">
    <property type="entry name" value="ABC_tran"/>
    <property type="match status" value="1"/>
</dbReference>
<keyword evidence="3" id="KW-1003">Cell membrane</keyword>
<dbReference type="EMBL" id="LR586016">
    <property type="protein sequence ID" value="VIP05510.1"/>
    <property type="molecule type" value="Genomic_DNA"/>
</dbReference>
<keyword evidence="5" id="KW-0547">Nucleotide-binding</keyword>
<dbReference type="Proteomes" id="UP000464378">
    <property type="component" value="Chromosome"/>
</dbReference>
<dbReference type="InParanoid" id="A0A6C2YV74"/>
<dbReference type="GO" id="GO:0016887">
    <property type="term" value="F:ATP hydrolysis activity"/>
    <property type="evidence" value="ECO:0007669"/>
    <property type="project" value="InterPro"/>
</dbReference>
<proteinExistence type="predicted"/>
<dbReference type="PROSITE" id="PS00211">
    <property type="entry name" value="ABC_TRANSPORTER_1"/>
    <property type="match status" value="1"/>
</dbReference>
<dbReference type="PROSITE" id="PS50893">
    <property type="entry name" value="ABC_TRANSPORTER_2"/>
    <property type="match status" value="1"/>
</dbReference>
<feature type="transmembrane region" description="Helical" evidence="9">
    <location>
        <begin position="154"/>
        <end position="174"/>
    </location>
</feature>
<protein>
    <recommendedName>
        <fullName evidence="14">ABC transporter domain-containing protein</fullName>
    </recommendedName>
</protein>
<dbReference type="KEGG" id="tim:GMBLW1_36830"/>
<dbReference type="SUPFAM" id="SSF52540">
    <property type="entry name" value="P-loop containing nucleoside triphosphate hydrolases"/>
    <property type="match status" value="1"/>
</dbReference>
<dbReference type="PANTHER" id="PTHR24221">
    <property type="entry name" value="ATP-BINDING CASSETTE SUB-FAMILY B"/>
    <property type="match status" value="1"/>
</dbReference>
<feature type="transmembrane region" description="Helical" evidence="9">
    <location>
        <begin position="379"/>
        <end position="400"/>
    </location>
</feature>
<evidence type="ECO:0000256" key="9">
    <source>
        <dbReference type="SAM" id="Phobius"/>
    </source>
</evidence>
<feature type="transmembrane region" description="Helical" evidence="9">
    <location>
        <begin position="194"/>
        <end position="217"/>
    </location>
</feature>
<dbReference type="InterPro" id="IPR003593">
    <property type="entry name" value="AAA+_ATPase"/>
</dbReference>
<dbReference type="RefSeq" id="WP_162660575.1">
    <property type="nucleotide sequence ID" value="NZ_LR593887.1"/>
</dbReference>
<feature type="transmembrane region" description="Helical" evidence="9">
    <location>
        <begin position="412"/>
        <end position="436"/>
    </location>
</feature>
<evidence type="ECO:0000256" key="3">
    <source>
        <dbReference type="ARBA" id="ARBA00022475"/>
    </source>
</evidence>
<dbReference type="SMART" id="SM00382">
    <property type="entry name" value="AAA"/>
    <property type="match status" value="1"/>
</dbReference>
<feature type="domain" description="ABC transmembrane type-1" evidence="11">
    <location>
        <begin position="158"/>
        <end position="435"/>
    </location>
</feature>
<dbReference type="PROSITE" id="PS50929">
    <property type="entry name" value="ABC_TM1F"/>
    <property type="match status" value="1"/>
</dbReference>
<keyword evidence="7 9" id="KW-1133">Transmembrane helix</keyword>
<dbReference type="GO" id="GO:0140359">
    <property type="term" value="F:ABC-type transporter activity"/>
    <property type="evidence" value="ECO:0007669"/>
    <property type="project" value="InterPro"/>
</dbReference>
<accession>A0A6C2YV74</accession>
<evidence type="ECO:0000259" key="11">
    <source>
        <dbReference type="PROSITE" id="PS50929"/>
    </source>
</evidence>
<dbReference type="FunFam" id="3.40.50.300:FF:000299">
    <property type="entry name" value="ABC transporter ATP-binding protein/permease"/>
    <property type="match status" value="1"/>
</dbReference>
<evidence type="ECO:0008006" key="14">
    <source>
        <dbReference type="Google" id="ProtNLM"/>
    </source>
</evidence>
<reference evidence="12" key="1">
    <citation type="submission" date="2019-04" db="EMBL/GenBank/DDBJ databases">
        <authorList>
            <consortium name="Science for Life Laboratories"/>
        </authorList>
    </citation>
    <scope>NUCLEOTIDE SEQUENCE</scope>
    <source>
        <strain evidence="12">MBLW1</strain>
    </source>
</reference>
<keyword evidence="8 9" id="KW-0472">Membrane</keyword>
<dbReference type="SUPFAM" id="SSF90123">
    <property type="entry name" value="ABC transporter transmembrane region"/>
    <property type="match status" value="1"/>
</dbReference>
<dbReference type="InterPro" id="IPR011527">
    <property type="entry name" value="ABC1_TM_dom"/>
</dbReference>
<dbReference type="Gene3D" id="1.20.1560.10">
    <property type="entry name" value="ABC transporter type 1, transmembrane domain"/>
    <property type="match status" value="1"/>
</dbReference>
<dbReference type="PANTHER" id="PTHR24221:SF654">
    <property type="entry name" value="ATP-BINDING CASSETTE SUB-FAMILY B MEMBER 6"/>
    <property type="match status" value="1"/>
</dbReference>
<evidence type="ECO:0000256" key="7">
    <source>
        <dbReference type="ARBA" id="ARBA00022989"/>
    </source>
</evidence>
<organism evidence="12">
    <name type="scientific">Tuwongella immobilis</name>
    <dbReference type="NCBI Taxonomy" id="692036"/>
    <lineage>
        <taxon>Bacteria</taxon>
        <taxon>Pseudomonadati</taxon>
        <taxon>Planctomycetota</taxon>
        <taxon>Planctomycetia</taxon>
        <taxon>Gemmatales</taxon>
        <taxon>Gemmataceae</taxon>
        <taxon>Tuwongella</taxon>
    </lineage>
</organism>
<keyword evidence="6 12" id="KW-0067">ATP-binding</keyword>
<dbReference type="InterPro" id="IPR003439">
    <property type="entry name" value="ABC_transporter-like_ATP-bd"/>
</dbReference>
<keyword evidence="13" id="KW-1185">Reference proteome</keyword>
<dbReference type="Gene3D" id="3.40.50.300">
    <property type="entry name" value="P-loop containing nucleotide triphosphate hydrolases"/>
    <property type="match status" value="1"/>
</dbReference>
<keyword evidence="2" id="KW-0813">Transport</keyword>
<feature type="domain" description="ABC transporter" evidence="10">
    <location>
        <begin position="480"/>
        <end position="712"/>
    </location>
</feature>
<dbReference type="InterPro" id="IPR027417">
    <property type="entry name" value="P-loop_NTPase"/>
</dbReference>
<dbReference type="GO" id="GO:0005886">
    <property type="term" value="C:plasma membrane"/>
    <property type="evidence" value="ECO:0007669"/>
    <property type="project" value="UniProtKB-SubCell"/>
</dbReference>
<dbReference type="InterPro" id="IPR039421">
    <property type="entry name" value="Type_1_exporter"/>
</dbReference>
<dbReference type="AlphaFoldDB" id="A0A6C2YV74"/>
<sequence>MTTEHDPRLLLRVLRWLGTEQGIRFHEPAVLHPVAVELPTQLAAIAVRSGIRCRTVRLGARWWTTDCGPLLGLQPRIDPQNPDRIHWHPIGLRPKPGGGYEAYDPETDAVAPLTDADAAPIADRATQFYRPLPESPLRLRDLPARVLKPFRRELGQFLFALVFVLLPAILLPRLTQTILDEAVPDANRRMLLELGGGIVAVMLGQLIGTLVQGFVFLRVRSAGTLAVQTAIWDRLLRLPLRFFRRYPSGELLNRAMLMEEFAESLGESLYRGFFGAVTALLYLLILIPLAPSLAILAWGLSLIAASVTVGIGLLMVRTTLRAGRVDGRVYGWLVQLLRGLFVLRTAAAEERAHGRWADRYAESLALAVQMRRWEDWKQMFHLVFPALAMMLLYLQVVGISEDPTTDTRITTGSFLAFVTAFGFVLSGVQSASTAILEWFDGWSRLRLLEPILLESPHPPSSRPETPWSQLADPGELRGRVQVDAVGFRYSPQGPLVLQDVQFAVEPGSFTAIVGPSGCGKSTLLRLLLGLEAPTQGQIRWDGQPLGELNPVRLRQQCGVVLQSAEMLSGTLLDNLLMGRPIPEDAIEIALRDAQLLDDVQAMPMNIHTMINDGGRNLSGGQRQRLLIARALAGMPRVLLFDEATSALDQQTQTQIIQALASRAITRIVVAHRLSTIEAADQILVLDSGRIIQQGRFAELAAQPGLFQDLLARQQLRQESS</sequence>
<evidence type="ECO:0000313" key="13">
    <source>
        <dbReference type="Proteomes" id="UP000464378"/>
    </source>
</evidence>
<evidence type="ECO:0000256" key="4">
    <source>
        <dbReference type="ARBA" id="ARBA00022692"/>
    </source>
</evidence>
<dbReference type="GO" id="GO:0005524">
    <property type="term" value="F:ATP binding"/>
    <property type="evidence" value="ECO:0007669"/>
    <property type="project" value="UniProtKB-KW"/>
</dbReference>
<feature type="transmembrane region" description="Helical" evidence="9">
    <location>
        <begin position="295"/>
        <end position="316"/>
    </location>
</feature>
<evidence type="ECO:0000259" key="10">
    <source>
        <dbReference type="PROSITE" id="PS50893"/>
    </source>
</evidence>
<dbReference type="InterPro" id="IPR036640">
    <property type="entry name" value="ABC1_TM_sf"/>
</dbReference>
<gene>
    <name evidence="12" type="ORF">GMBLW1_36830</name>
</gene>
<evidence type="ECO:0000256" key="5">
    <source>
        <dbReference type="ARBA" id="ARBA00022741"/>
    </source>
</evidence>
<comment type="subcellular location">
    <subcellularLocation>
        <location evidence="1">Cell membrane</location>
        <topology evidence="1">Multi-pass membrane protein</topology>
    </subcellularLocation>
</comment>
<feature type="transmembrane region" description="Helical" evidence="9">
    <location>
        <begin position="268"/>
        <end position="289"/>
    </location>
</feature>